<evidence type="ECO:0000256" key="3">
    <source>
        <dbReference type="SAM" id="SignalP"/>
    </source>
</evidence>
<organism evidence="5 6">
    <name type="scientific">Polypterus senegalus</name>
    <name type="common">Senegal bichir</name>
    <dbReference type="NCBI Taxonomy" id="55291"/>
    <lineage>
        <taxon>Eukaryota</taxon>
        <taxon>Metazoa</taxon>
        <taxon>Chordata</taxon>
        <taxon>Craniata</taxon>
        <taxon>Vertebrata</taxon>
        <taxon>Euteleostomi</taxon>
        <taxon>Actinopterygii</taxon>
        <taxon>Polypteriformes</taxon>
        <taxon>Polypteridae</taxon>
        <taxon>Polypterus</taxon>
    </lineage>
</organism>
<proteinExistence type="inferred from homology"/>
<dbReference type="PANTHER" id="PTHR46615">
    <property type="entry name" value="ARYLSULFATASE K"/>
    <property type="match status" value="1"/>
</dbReference>
<dbReference type="GO" id="GO:0004065">
    <property type="term" value="F:arylsulfatase activity"/>
    <property type="evidence" value="ECO:0007669"/>
    <property type="project" value="TreeGrafter"/>
</dbReference>
<comment type="caution">
    <text evidence="5">The sequence shown here is derived from an EMBL/GenBank/DDBJ whole genome shotgun (WGS) entry which is preliminary data.</text>
</comment>
<dbReference type="Proteomes" id="UP000886611">
    <property type="component" value="Unassembled WGS sequence"/>
</dbReference>
<dbReference type="SUPFAM" id="SSF53649">
    <property type="entry name" value="Alkaline phosphatase-like"/>
    <property type="match status" value="1"/>
</dbReference>
<feature type="domain" description="Sulfatase N-terminal" evidence="4">
    <location>
        <begin position="73"/>
        <end position="184"/>
    </location>
</feature>
<dbReference type="InterPro" id="IPR000917">
    <property type="entry name" value="Sulfatase_N"/>
</dbReference>
<dbReference type="PANTHER" id="PTHR46615:SF1">
    <property type="entry name" value="ARYLSULFATASE K"/>
    <property type="match status" value="1"/>
</dbReference>
<evidence type="ECO:0000259" key="4">
    <source>
        <dbReference type="Pfam" id="PF00884"/>
    </source>
</evidence>
<comment type="cofactor">
    <cofactor evidence="1">
        <name>Ca(2+)</name>
        <dbReference type="ChEBI" id="CHEBI:29108"/>
    </cofactor>
</comment>
<dbReference type="Gene3D" id="3.40.720.10">
    <property type="entry name" value="Alkaline Phosphatase, subunit A"/>
    <property type="match status" value="1"/>
</dbReference>
<sequence>MFRCVKSCALLCLSLCIVKHFIMAPKRSATASGAVPKCKRKMLTIAEKISLQNITVPKWLPFSKMNQVDYYSTYTKNCTAHFSDKEITNIRAYYYAMCVETDAMLGEILSALYDTNLLNETILIFTSDHGELALEHRQFYKMSMYEGSSHIPFLIMGPNVKAGQQISNPISLVDVYPTVLDIAEIACPCNLSGYSLLPFLTREYQARNNLHPEWVLSEFHGSDANASTYMIRTSSWKLIAYADGSSVPSQLFGGPEEGLCLLQTARGRPISLCWGPRVQGLEAQPCRDPWPPPGGAPMPEYPVWDGKCWGEDDRGHPDGFRVRSRHFRHTGVWPGLIAGKQLEPIRVPI</sequence>
<evidence type="ECO:0000256" key="1">
    <source>
        <dbReference type="ARBA" id="ARBA00001913"/>
    </source>
</evidence>
<evidence type="ECO:0000256" key="2">
    <source>
        <dbReference type="ARBA" id="ARBA00008779"/>
    </source>
</evidence>
<protein>
    <submittedName>
        <fullName evidence="5">ARSK Arylsulfatase</fullName>
    </submittedName>
</protein>
<gene>
    <name evidence="5" type="primary">Arsk</name>
    <name evidence="5" type="ORF">GTO96_0020818</name>
</gene>
<comment type="similarity">
    <text evidence="2">Belongs to the sulfatase family.</text>
</comment>
<feature type="chain" id="PRO_5036486430" evidence="3">
    <location>
        <begin position="25"/>
        <end position="349"/>
    </location>
</feature>
<dbReference type="InterPro" id="IPR051849">
    <property type="entry name" value="GAG-degrading_sulfatase"/>
</dbReference>
<feature type="non-terminal residue" evidence="5">
    <location>
        <position position="1"/>
    </location>
</feature>
<accession>A0A8X7XC53</accession>
<reference evidence="5 6" key="1">
    <citation type="journal article" date="2021" name="Cell">
        <title>Tracing the genetic footprints of vertebrate landing in non-teleost ray-finned fishes.</title>
        <authorList>
            <person name="Bi X."/>
            <person name="Wang K."/>
            <person name="Yang L."/>
            <person name="Pan H."/>
            <person name="Jiang H."/>
            <person name="Wei Q."/>
            <person name="Fang M."/>
            <person name="Yu H."/>
            <person name="Zhu C."/>
            <person name="Cai Y."/>
            <person name="He Y."/>
            <person name="Gan X."/>
            <person name="Zeng H."/>
            <person name="Yu D."/>
            <person name="Zhu Y."/>
            <person name="Jiang H."/>
            <person name="Qiu Q."/>
            <person name="Yang H."/>
            <person name="Zhang Y.E."/>
            <person name="Wang W."/>
            <person name="Zhu M."/>
            <person name="He S."/>
            <person name="Zhang G."/>
        </authorList>
    </citation>
    <scope>NUCLEOTIDE SEQUENCE [LARGE SCALE GENOMIC DNA]</scope>
    <source>
        <strain evidence="5">Bchr_013</strain>
    </source>
</reference>
<dbReference type="EMBL" id="JAATIS010001241">
    <property type="protein sequence ID" value="KAG2466530.1"/>
    <property type="molecule type" value="Genomic_DNA"/>
</dbReference>
<dbReference type="AlphaFoldDB" id="A0A8X7XC53"/>
<keyword evidence="6" id="KW-1185">Reference proteome</keyword>
<dbReference type="GO" id="GO:0015024">
    <property type="term" value="F:glucuronate-2-sulfatase activity"/>
    <property type="evidence" value="ECO:0007669"/>
    <property type="project" value="TreeGrafter"/>
</dbReference>
<dbReference type="Pfam" id="PF00884">
    <property type="entry name" value="Sulfatase"/>
    <property type="match status" value="1"/>
</dbReference>
<feature type="non-terminal residue" evidence="5">
    <location>
        <position position="349"/>
    </location>
</feature>
<name>A0A8X7XC53_POLSE</name>
<feature type="signal peptide" evidence="3">
    <location>
        <begin position="1"/>
        <end position="24"/>
    </location>
</feature>
<dbReference type="InterPro" id="IPR017850">
    <property type="entry name" value="Alkaline_phosphatase_core_sf"/>
</dbReference>
<evidence type="ECO:0000313" key="5">
    <source>
        <dbReference type="EMBL" id="KAG2466530.1"/>
    </source>
</evidence>
<keyword evidence="3" id="KW-0732">Signal</keyword>
<evidence type="ECO:0000313" key="6">
    <source>
        <dbReference type="Proteomes" id="UP000886611"/>
    </source>
</evidence>